<comment type="caution">
    <text evidence="1">The sequence shown here is derived from an EMBL/GenBank/DDBJ whole genome shotgun (WGS) entry which is preliminary data.</text>
</comment>
<accession>A0A426ZAT3</accession>
<sequence>MYIRRTAWNWRRHGVGSEKGGRWCLLFTVENMRRSLELDDDDYYCFSLFAAARERERMWTKWWSSDWVIGGGDVTIDGERWGRELWLGLWATMHEMRSGVRHLVDK</sequence>
<gene>
    <name evidence="1" type="ORF">B296_00029707</name>
</gene>
<dbReference type="Proteomes" id="UP000287651">
    <property type="component" value="Unassembled WGS sequence"/>
</dbReference>
<dbReference type="EMBL" id="AMZH03007548">
    <property type="protein sequence ID" value="RRT61069.1"/>
    <property type="molecule type" value="Genomic_DNA"/>
</dbReference>
<dbReference type="AlphaFoldDB" id="A0A426ZAT3"/>
<evidence type="ECO:0000313" key="2">
    <source>
        <dbReference type="Proteomes" id="UP000287651"/>
    </source>
</evidence>
<protein>
    <submittedName>
        <fullName evidence="1">Uncharacterized protein</fullName>
    </submittedName>
</protein>
<organism evidence="1 2">
    <name type="scientific">Ensete ventricosum</name>
    <name type="common">Abyssinian banana</name>
    <name type="synonym">Musa ensete</name>
    <dbReference type="NCBI Taxonomy" id="4639"/>
    <lineage>
        <taxon>Eukaryota</taxon>
        <taxon>Viridiplantae</taxon>
        <taxon>Streptophyta</taxon>
        <taxon>Embryophyta</taxon>
        <taxon>Tracheophyta</taxon>
        <taxon>Spermatophyta</taxon>
        <taxon>Magnoliopsida</taxon>
        <taxon>Liliopsida</taxon>
        <taxon>Zingiberales</taxon>
        <taxon>Musaceae</taxon>
        <taxon>Ensete</taxon>
    </lineage>
</organism>
<evidence type="ECO:0000313" key="1">
    <source>
        <dbReference type="EMBL" id="RRT61069.1"/>
    </source>
</evidence>
<proteinExistence type="predicted"/>
<reference evidence="1 2" key="1">
    <citation type="journal article" date="2014" name="Agronomy (Basel)">
        <title>A Draft Genome Sequence for Ensete ventricosum, the Drought-Tolerant Tree Against Hunger.</title>
        <authorList>
            <person name="Harrison J."/>
            <person name="Moore K.A."/>
            <person name="Paszkiewicz K."/>
            <person name="Jones T."/>
            <person name="Grant M."/>
            <person name="Ambacheew D."/>
            <person name="Muzemil S."/>
            <person name="Studholme D.J."/>
        </authorList>
    </citation>
    <scope>NUCLEOTIDE SEQUENCE [LARGE SCALE GENOMIC DNA]</scope>
</reference>
<name>A0A426ZAT3_ENSVE</name>